<dbReference type="EMBL" id="HBUE01197365">
    <property type="protein sequence ID" value="CAG6528315.1"/>
    <property type="molecule type" value="Transcribed_RNA"/>
</dbReference>
<dbReference type="EMBL" id="HBUE01197364">
    <property type="protein sequence ID" value="CAG6528312.1"/>
    <property type="molecule type" value="Transcribed_RNA"/>
</dbReference>
<reference evidence="1" key="1">
    <citation type="submission" date="2021-05" db="EMBL/GenBank/DDBJ databases">
        <authorList>
            <person name="Alioto T."/>
            <person name="Alioto T."/>
            <person name="Gomez Garrido J."/>
        </authorList>
    </citation>
    <scope>NUCLEOTIDE SEQUENCE</scope>
</reference>
<dbReference type="EMBL" id="HBUE01303393">
    <property type="protein sequence ID" value="CAG6580053.1"/>
    <property type="molecule type" value="Transcribed_RNA"/>
</dbReference>
<dbReference type="AlphaFoldDB" id="A0A8D8B8Q6"/>
<dbReference type="EMBL" id="HBUE01303396">
    <property type="protein sequence ID" value="CAG6580057.1"/>
    <property type="molecule type" value="Transcribed_RNA"/>
</dbReference>
<proteinExistence type="predicted"/>
<protein>
    <submittedName>
        <fullName evidence="1">(northern house mosquito) hypothetical protein</fullName>
    </submittedName>
</protein>
<organism evidence="1">
    <name type="scientific">Culex pipiens</name>
    <name type="common">House mosquito</name>
    <dbReference type="NCBI Taxonomy" id="7175"/>
    <lineage>
        <taxon>Eukaryota</taxon>
        <taxon>Metazoa</taxon>
        <taxon>Ecdysozoa</taxon>
        <taxon>Arthropoda</taxon>
        <taxon>Hexapoda</taxon>
        <taxon>Insecta</taxon>
        <taxon>Pterygota</taxon>
        <taxon>Neoptera</taxon>
        <taxon>Endopterygota</taxon>
        <taxon>Diptera</taxon>
        <taxon>Nematocera</taxon>
        <taxon>Culicoidea</taxon>
        <taxon>Culicidae</taxon>
        <taxon>Culicinae</taxon>
        <taxon>Culicini</taxon>
        <taxon>Culex</taxon>
        <taxon>Culex</taxon>
    </lineage>
</organism>
<dbReference type="EMBL" id="HBUE01197366">
    <property type="protein sequence ID" value="CAG6528319.1"/>
    <property type="molecule type" value="Transcribed_RNA"/>
</dbReference>
<dbReference type="EMBL" id="HBUE01065246">
    <property type="protein sequence ID" value="CAG6470399.1"/>
    <property type="molecule type" value="Transcribed_RNA"/>
</dbReference>
<dbReference type="EMBL" id="HBUE01065244">
    <property type="protein sequence ID" value="CAG6470396.1"/>
    <property type="molecule type" value="Transcribed_RNA"/>
</dbReference>
<dbReference type="EMBL" id="HBUE01197369">
    <property type="protein sequence ID" value="CAG6528323.1"/>
    <property type="molecule type" value="Transcribed_RNA"/>
</dbReference>
<dbReference type="EMBL" id="HBUE01065242">
    <property type="protein sequence ID" value="CAG6470394.1"/>
    <property type="molecule type" value="Transcribed_RNA"/>
</dbReference>
<dbReference type="EMBL" id="HBUE01303391">
    <property type="protein sequence ID" value="CAG6580046.1"/>
    <property type="molecule type" value="Transcribed_RNA"/>
</dbReference>
<evidence type="ECO:0000313" key="1">
    <source>
        <dbReference type="EMBL" id="CAG6470390.1"/>
    </source>
</evidence>
<dbReference type="EMBL" id="HBUE01065241">
    <property type="protein sequence ID" value="CAG6470390.1"/>
    <property type="molecule type" value="Transcribed_RNA"/>
</dbReference>
<dbReference type="EMBL" id="HBUE01303392">
    <property type="protein sequence ID" value="CAG6580049.1"/>
    <property type="molecule type" value="Transcribed_RNA"/>
</dbReference>
<name>A0A8D8B8Q6_CULPI</name>
<dbReference type="EMBL" id="HBUE01065247">
    <property type="protein sequence ID" value="CAG6470403.1"/>
    <property type="molecule type" value="Transcribed_RNA"/>
</dbReference>
<sequence length="101" mass="11679">MQIRIRQKLLTLLKLLLKLLLAELLLGWRKKTRRRRSRGIWRVKVAQIRRQRQRLPEAPLQQRGTVQQVRPSAVLTSGVGVLEAPNGVGQPNIQMPGRVKY</sequence>
<accession>A0A8D8B8Q6</accession>